<keyword evidence="2" id="KW-1185">Reference proteome</keyword>
<dbReference type="Proteomes" id="UP000318422">
    <property type="component" value="Unassembled WGS sequence"/>
</dbReference>
<name>A0A4Y4CTG4_ZOORA</name>
<comment type="caution">
    <text evidence="1">The sequence shown here is derived from an EMBL/GenBank/DDBJ whole genome shotgun (WGS) entry which is preliminary data.</text>
</comment>
<dbReference type="RefSeq" id="WP_141351259.1">
    <property type="nucleotide sequence ID" value="NZ_BJNV01000023.1"/>
</dbReference>
<accession>A0A4Y4CTG4</accession>
<dbReference type="OrthoDB" id="669122at2"/>
<proteinExistence type="predicted"/>
<evidence type="ECO:0000313" key="2">
    <source>
        <dbReference type="Proteomes" id="UP000318422"/>
    </source>
</evidence>
<dbReference type="AlphaFoldDB" id="A0A4Y4CTG4"/>
<sequence>MAKNYYLPRDDSGKAQLLEHLARRLPAYAETLEVSAADIASLQADAEAFRHAIASTDSIQANARQWTAYKNLQRDGGVRVNPRPQLPHLPVPARDVAPGIVPRLIALVSRLKTAHQYNEAIGHDLQIIGPEQRVTPDDWKPVLDTRSVAGQPVIKWPKGDADAIEIWADRDDGQGFRLATITSGTDYTDTSTRPASGAVWKYKAIYRLRDTQVGEWSGEVNVAVGG</sequence>
<evidence type="ECO:0000313" key="1">
    <source>
        <dbReference type="EMBL" id="GEC95626.1"/>
    </source>
</evidence>
<protein>
    <submittedName>
        <fullName evidence="1">Uncharacterized protein</fullName>
    </submittedName>
</protein>
<reference evidence="1 2" key="1">
    <citation type="submission" date="2019-06" db="EMBL/GenBank/DDBJ databases">
        <title>Whole genome shotgun sequence of Zoogloea ramigera NBRC 15342.</title>
        <authorList>
            <person name="Hosoyama A."/>
            <person name="Uohara A."/>
            <person name="Ohji S."/>
            <person name="Ichikawa N."/>
        </authorList>
    </citation>
    <scope>NUCLEOTIDE SEQUENCE [LARGE SCALE GENOMIC DNA]</scope>
    <source>
        <strain evidence="1 2">NBRC 15342</strain>
    </source>
</reference>
<dbReference type="EMBL" id="BJNV01000023">
    <property type="protein sequence ID" value="GEC95626.1"/>
    <property type="molecule type" value="Genomic_DNA"/>
</dbReference>
<organism evidence="1 2">
    <name type="scientific">Zoogloea ramigera</name>
    <dbReference type="NCBI Taxonomy" id="350"/>
    <lineage>
        <taxon>Bacteria</taxon>
        <taxon>Pseudomonadati</taxon>
        <taxon>Pseudomonadota</taxon>
        <taxon>Betaproteobacteria</taxon>
        <taxon>Rhodocyclales</taxon>
        <taxon>Zoogloeaceae</taxon>
        <taxon>Zoogloea</taxon>
    </lineage>
</organism>
<gene>
    <name evidence="1" type="ORF">ZRA01_16990</name>
</gene>